<gene>
    <name evidence="1" type="ORF">D7V21_16215</name>
</gene>
<name>A0A3A8E9L4_9GAMM</name>
<reference evidence="1 2" key="1">
    <citation type="submission" date="2018-09" db="EMBL/GenBank/DDBJ databases">
        <title>The draft genome of Acinetobacter spp. strains.</title>
        <authorList>
            <person name="Qin J."/>
            <person name="Feng Y."/>
            <person name="Zong Z."/>
        </authorList>
    </citation>
    <scope>NUCLEOTIDE SEQUENCE [LARGE SCALE GENOMIC DNA]</scope>
    <source>
        <strain evidence="1 2">WCHAc060096</strain>
    </source>
</reference>
<keyword evidence="2" id="KW-1185">Reference proteome</keyword>
<dbReference type="AlphaFoldDB" id="A0A3A8E9L4"/>
<dbReference type="Proteomes" id="UP000269001">
    <property type="component" value="Unassembled WGS sequence"/>
</dbReference>
<proteinExistence type="predicted"/>
<dbReference type="InterPro" id="IPR009752">
    <property type="entry name" value="Phage_Mu_GpJ"/>
</dbReference>
<organism evidence="1 2">
    <name type="scientific">Acinetobacter guerrae</name>
    <dbReference type="NCBI Taxonomy" id="1843371"/>
    <lineage>
        <taxon>Bacteria</taxon>
        <taxon>Pseudomonadati</taxon>
        <taxon>Pseudomonadota</taxon>
        <taxon>Gammaproteobacteria</taxon>
        <taxon>Moraxellales</taxon>
        <taxon>Moraxellaceae</taxon>
        <taxon>Acinetobacter</taxon>
    </lineage>
</organism>
<comment type="caution">
    <text evidence="1">The sequence shown here is derived from an EMBL/GenBank/DDBJ whole genome shotgun (WGS) entry which is preliminary data.</text>
</comment>
<accession>A0A3A8E9L4</accession>
<evidence type="ECO:0000313" key="1">
    <source>
        <dbReference type="EMBL" id="RKG30286.1"/>
    </source>
</evidence>
<evidence type="ECO:0000313" key="2">
    <source>
        <dbReference type="Proteomes" id="UP000269001"/>
    </source>
</evidence>
<sequence>MYCSVDDVLKQIPADTLRVLTNDDPSETDYRVDLVDDAIADASEKIDAALRGRYSLPLTQPSTFLKSIAVDLVRHQLYMRRPDGGDLPDGVVRAFKTANDNLKEISKGNLSLGIKDNDQAQPENGPWRIKAPKRRFEGGF</sequence>
<protein>
    <submittedName>
        <fullName evidence="1">DUF1320 domain-containing protein</fullName>
    </submittedName>
</protein>
<dbReference type="RefSeq" id="WP_120371427.1">
    <property type="nucleotide sequence ID" value="NZ_BKYM01000001.1"/>
</dbReference>
<dbReference type="EMBL" id="RAXU01000036">
    <property type="protein sequence ID" value="RKG30286.1"/>
    <property type="molecule type" value="Genomic_DNA"/>
</dbReference>
<dbReference type="Pfam" id="PF07030">
    <property type="entry name" value="Phage_Mu_Gp36"/>
    <property type="match status" value="1"/>
</dbReference>